<dbReference type="Gene3D" id="1.10.1790.10">
    <property type="entry name" value="PRD domain"/>
    <property type="match status" value="2"/>
</dbReference>
<dbReference type="GO" id="GO:0003723">
    <property type="term" value="F:RNA binding"/>
    <property type="evidence" value="ECO:0007669"/>
    <property type="project" value="InterPro"/>
</dbReference>
<evidence type="ECO:0000313" key="3">
    <source>
        <dbReference type="EMBL" id="STO09510.1"/>
    </source>
</evidence>
<dbReference type="Proteomes" id="UP000254060">
    <property type="component" value="Unassembled WGS sequence"/>
</dbReference>
<dbReference type="PANTHER" id="PTHR30185:SF15">
    <property type="entry name" value="CRYPTIC BETA-GLUCOSIDE BGL OPERON ANTITERMINATOR"/>
    <property type="match status" value="1"/>
</dbReference>
<organism evidence="3 4">
    <name type="scientific">Exiguobacterium aurantiacum</name>
    <dbReference type="NCBI Taxonomy" id="33987"/>
    <lineage>
        <taxon>Bacteria</taxon>
        <taxon>Bacillati</taxon>
        <taxon>Bacillota</taxon>
        <taxon>Bacilli</taxon>
        <taxon>Bacillales</taxon>
        <taxon>Bacillales Family XII. Incertae Sedis</taxon>
        <taxon>Exiguobacterium</taxon>
    </lineage>
</organism>
<reference evidence="3 4" key="1">
    <citation type="submission" date="2018-06" db="EMBL/GenBank/DDBJ databases">
        <authorList>
            <consortium name="Pathogen Informatics"/>
            <person name="Doyle S."/>
        </authorList>
    </citation>
    <scope>NUCLEOTIDE SEQUENCE [LARGE SCALE GENOMIC DNA]</scope>
    <source>
        <strain evidence="3 4">NCTC13163</strain>
    </source>
</reference>
<dbReference type="STRING" id="1397694.GCA_000702585_00370"/>
<dbReference type="InterPro" id="IPR011608">
    <property type="entry name" value="PRD"/>
</dbReference>
<name>A0A377FXG0_9BACL</name>
<dbReference type="GO" id="GO:0006355">
    <property type="term" value="P:regulation of DNA-templated transcription"/>
    <property type="evidence" value="ECO:0007669"/>
    <property type="project" value="InterPro"/>
</dbReference>
<dbReference type="EMBL" id="UGGP01000001">
    <property type="protein sequence ID" value="STO09510.1"/>
    <property type="molecule type" value="Genomic_DNA"/>
</dbReference>
<dbReference type="InterPro" id="IPR036634">
    <property type="entry name" value="PRD_sf"/>
</dbReference>
<keyword evidence="1" id="KW-0677">Repeat</keyword>
<protein>
    <submittedName>
        <fullName evidence="3">Levansucrase and sucrase synthesis operon antiterminator</fullName>
    </submittedName>
</protein>
<dbReference type="InterPro" id="IPR050661">
    <property type="entry name" value="BglG_antiterminators"/>
</dbReference>
<dbReference type="SUPFAM" id="SSF50151">
    <property type="entry name" value="SacY-like RNA-binding domain"/>
    <property type="match status" value="1"/>
</dbReference>
<proteinExistence type="predicted"/>
<dbReference type="AlphaFoldDB" id="A0A377FXG0"/>
<evidence type="ECO:0000256" key="1">
    <source>
        <dbReference type="ARBA" id="ARBA00022737"/>
    </source>
</evidence>
<evidence type="ECO:0000313" key="4">
    <source>
        <dbReference type="Proteomes" id="UP000254060"/>
    </source>
</evidence>
<accession>A0A377FXG0</accession>
<dbReference type="OrthoDB" id="9813552at2"/>
<dbReference type="Pfam" id="PF03123">
    <property type="entry name" value="CAT_RBD"/>
    <property type="match status" value="1"/>
</dbReference>
<feature type="domain" description="PRD" evidence="2">
    <location>
        <begin position="168"/>
        <end position="277"/>
    </location>
</feature>
<dbReference type="SMART" id="SM01061">
    <property type="entry name" value="CAT_RBD"/>
    <property type="match status" value="1"/>
</dbReference>
<dbReference type="PROSITE" id="PS51372">
    <property type="entry name" value="PRD_2"/>
    <property type="match status" value="2"/>
</dbReference>
<dbReference type="InterPro" id="IPR004341">
    <property type="entry name" value="CAT_RNA-bd_dom"/>
</dbReference>
<dbReference type="SUPFAM" id="SSF63520">
    <property type="entry name" value="PTS-regulatory domain, PRD"/>
    <property type="match status" value="2"/>
</dbReference>
<dbReference type="Gene3D" id="2.30.24.10">
    <property type="entry name" value="CAT RNA-binding domain"/>
    <property type="match status" value="1"/>
</dbReference>
<evidence type="ECO:0000259" key="2">
    <source>
        <dbReference type="PROSITE" id="PS51372"/>
    </source>
</evidence>
<dbReference type="Pfam" id="PF00874">
    <property type="entry name" value="PRD"/>
    <property type="match status" value="2"/>
</dbReference>
<dbReference type="RefSeq" id="WP_024370962.1">
    <property type="nucleotide sequence ID" value="NZ_UGGP01000001.1"/>
</dbReference>
<dbReference type="PANTHER" id="PTHR30185">
    <property type="entry name" value="CRYPTIC BETA-GLUCOSIDE BGL OPERON ANTITERMINATOR"/>
    <property type="match status" value="1"/>
</dbReference>
<feature type="domain" description="PRD" evidence="2">
    <location>
        <begin position="62"/>
        <end position="167"/>
    </location>
</feature>
<sequence>MLKIKKILNNNAVIVSDDGEEKIAIGPGVAFKKARNDVVNPHKIEKLFVMSEGDKFQQLLSRIPVEHFTISEEIISHAEKRLETTFNEHIHVVLTDHISFAIEREQEGISLRNKLLNEIKILYRNEYEIGLWAIQHIENTLGVKMPKDEAAFIALHIHTLKVKGGDLRKTLKQTTIVRDMIQSISRRLDLSIEEDDLSYQRLLTHLRFVMDRVNHYDHHTIDEDMLQMIQTKFSSAYTCASDVANEMEDLYGIVLPESELGYITLHIQRLQDQHHQKGGHSQ</sequence>
<dbReference type="InterPro" id="IPR036650">
    <property type="entry name" value="CAT_RNA-bd_dom_sf"/>
</dbReference>
<gene>
    <name evidence="3" type="primary">sacY</name>
    <name evidence="3" type="ORF">NCTC13163_02948</name>
</gene>